<dbReference type="InterPro" id="IPR006976">
    <property type="entry name" value="VanZ-like"/>
</dbReference>
<feature type="domain" description="VanZ-like" evidence="2">
    <location>
        <begin position="76"/>
        <end position="165"/>
    </location>
</feature>
<feature type="transmembrane region" description="Helical" evidence="1">
    <location>
        <begin position="89"/>
        <end position="108"/>
    </location>
</feature>
<gene>
    <name evidence="3" type="ORF">AUR04nite_30890</name>
</gene>
<feature type="transmembrane region" description="Helical" evidence="1">
    <location>
        <begin position="153"/>
        <end position="175"/>
    </location>
</feature>
<dbReference type="RefSeq" id="WP_170184243.1">
    <property type="nucleotide sequence ID" value="NZ_BAAAJL010000010.1"/>
</dbReference>
<keyword evidence="4" id="KW-1185">Reference proteome</keyword>
<feature type="transmembrane region" description="Helical" evidence="1">
    <location>
        <begin position="6"/>
        <end position="27"/>
    </location>
</feature>
<dbReference type="PANTHER" id="PTHR36834:SF1">
    <property type="entry name" value="INTEGRAL MEMBRANE PROTEIN"/>
    <property type="match status" value="1"/>
</dbReference>
<dbReference type="AlphaFoldDB" id="A0A4Y4DSE6"/>
<evidence type="ECO:0000256" key="1">
    <source>
        <dbReference type="SAM" id="Phobius"/>
    </source>
</evidence>
<feature type="transmembrane region" description="Helical" evidence="1">
    <location>
        <begin position="39"/>
        <end position="63"/>
    </location>
</feature>
<sequence length="188" mass="20103">MQSPFVEVPVLPVVVPLGLVVFVLLAWRLKVKQLFSIPRVLVAAALGIYAAGIVGNTIFPIILNAPPRTEAWDSGIVYVPFADYELMDALTNMLVFVPLGILFALVLSQPAWWKVMLAVIASSLGIEATQLLVQDLFGGGHIADSSDLVSNVAGGALGYVLLRILMLVPGLAGFVDRFRWAAPAAAEH</sequence>
<reference evidence="3 4" key="1">
    <citation type="submission" date="2019-06" db="EMBL/GenBank/DDBJ databases">
        <title>Whole genome shotgun sequence of Glutamicibacter uratoxydans NBRC 15515.</title>
        <authorList>
            <person name="Hosoyama A."/>
            <person name="Uohara A."/>
            <person name="Ohji S."/>
            <person name="Ichikawa N."/>
        </authorList>
    </citation>
    <scope>NUCLEOTIDE SEQUENCE [LARGE SCALE GENOMIC DNA]</scope>
    <source>
        <strain evidence="3 4">NBRC 15515</strain>
    </source>
</reference>
<name>A0A4Y4DSE6_GLUUR</name>
<organism evidence="3 4">
    <name type="scientific">Glutamicibacter uratoxydans</name>
    <name type="common">Arthrobacter uratoxydans</name>
    <dbReference type="NCBI Taxonomy" id="43667"/>
    <lineage>
        <taxon>Bacteria</taxon>
        <taxon>Bacillati</taxon>
        <taxon>Actinomycetota</taxon>
        <taxon>Actinomycetes</taxon>
        <taxon>Micrococcales</taxon>
        <taxon>Micrococcaceae</taxon>
        <taxon>Glutamicibacter</taxon>
    </lineage>
</organism>
<feature type="transmembrane region" description="Helical" evidence="1">
    <location>
        <begin position="115"/>
        <end position="133"/>
    </location>
</feature>
<evidence type="ECO:0000313" key="4">
    <source>
        <dbReference type="Proteomes" id="UP000316612"/>
    </source>
</evidence>
<comment type="caution">
    <text evidence="3">The sequence shown here is derived from an EMBL/GenBank/DDBJ whole genome shotgun (WGS) entry which is preliminary data.</text>
</comment>
<evidence type="ECO:0000313" key="3">
    <source>
        <dbReference type="EMBL" id="GED07557.1"/>
    </source>
</evidence>
<protein>
    <submittedName>
        <fullName evidence="3">Antibiotic resistance protein VanZ</fullName>
    </submittedName>
</protein>
<evidence type="ECO:0000259" key="2">
    <source>
        <dbReference type="Pfam" id="PF04892"/>
    </source>
</evidence>
<dbReference type="InterPro" id="IPR053150">
    <property type="entry name" value="Teicoplanin_resist-assoc"/>
</dbReference>
<accession>A0A4Y4DSE6</accession>
<keyword evidence="1" id="KW-0472">Membrane</keyword>
<proteinExistence type="predicted"/>
<dbReference type="Proteomes" id="UP000316612">
    <property type="component" value="Unassembled WGS sequence"/>
</dbReference>
<keyword evidence="1" id="KW-0812">Transmembrane</keyword>
<dbReference type="EMBL" id="BJNY01000022">
    <property type="protein sequence ID" value="GED07557.1"/>
    <property type="molecule type" value="Genomic_DNA"/>
</dbReference>
<dbReference type="Pfam" id="PF04892">
    <property type="entry name" value="VanZ"/>
    <property type="match status" value="1"/>
</dbReference>
<keyword evidence="1" id="KW-1133">Transmembrane helix</keyword>
<dbReference type="PANTHER" id="PTHR36834">
    <property type="entry name" value="MEMBRANE PROTEIN-RELATED"/>
    <property type="match status" value="1"/>
</dbReference>